<dbReference type="PANTHER" id="PTHR13234">
    <property type="entry name" value="GAMMA-INTERFERON INDUCIBLE LYSOSOMAL THIOL REDUCTASE GILT"/>
    <property type="match status" value="1"/>
</dbReference>
<evidence type="ECO:0000256" key="2">
    <source>
        <dbReference type="ARBA" id="ARBA00005679"/>
    </source>
</evidence>
<evidence type="ECO:0000256" key="5">
    <source>
        <dbReference type="ARBA" id="ARBA00023180"/>
    </source>
</evidence>
<dbReference type="PANTHER" id="PTHR13234:SF8">
    <property type="entry name" value="GAMMA-INTERFERON-INDUCIBLE LYSOSOMAL THIOL REDUCTASE"/>
    <property type="match status" value="1"/>
</dbReference>
<proteinExistence type="inferred from homology"/>
<name>A0A8J2L5W8_9HEXA</name>
<evidence type="ECO:0000256" key="3">
    <source>
        <dbReference type="ARBA" id="ARBA00022525"/>
    </source>
</evidence>
<dbReference type="Pfam" id="PF03227">
    <property type="entry name" value="GILT"/>
    <property type="match status" value="1"/>
</dbReference>
<dbReference type="AlphaFoldDB" id="A0A8J2L5W8"/>
<comment type="similarity">
    <text evidence="2">Belongs to the GILT family.</text>
</comment>
<dbReference type="InterPro" id="IPR004911">
    <property type="entry name" value="Interferon-induced_GILT"/>
</dbReference>
<evidence type="ECO:0000256" key="4">
    <source>
        <dbReference type="ARBA" id="ARBA00022729"/>
    </source>
</evidence>
<dbReference type="EMBL" id="CAJVCH010550726">
    <property type="protein sequence ID" value="CAG7829263.1"/>
    <property type="molecule type" value="Genomic_DNA"/>
</dbReference>
<protein>
    <submittedName>
        <fullName evidence="6">Uncharacterized protein</fullName>
    </submittedName>
</protein>
<dbReference type="GO" id="GO:0005576">
    <property type="term" value="C:extracellular region"/>
    <property type="evidence" value="ECO:0007669"/>
    <property type="project" value="UniProtKB-SubCell"/>
</dbReference>
<comment type="caution">
    <text evidence="6">The sequence shown here is derived from an EMBL/GenBank/DDBJ whole genome shotgun (WGS) entry which is preliminary data.</text>
</comment>
<comment type="subcellular location">
    <subcellularLocation>
        <location evidence="1">Secreted</location>
    </subcellularLocation>
</comment>
<evidence type="ECO:0000256" key="1">
    <source>
        <dbReference type="ARBA" id="ARBA00004613"/>
    </source>
</evidence>
<accession>A0A8J2L5W8</accession>
<dbReference type="GO" id="GO:0016671">
    <property type="term" value="F:oxidoreductase activity, acting on a sulfur group of donors, disulfide as acceptor"/>
    <property type="evidence" value="ECO:0007669"/>
    <property type="project" value="InterPro"/>
</dbReference>
<feature type="non-terminal residue" evidence="6">
    <location>
        <position position="1"/>
    </location>
</feature>
<keyword evidence="7" id="KW-1185">Reference proteome</keyword>
<reference evidence="6" key="1">
    <citation type="submission" date="2021-06" db="EMBL/GenBank/DDBJ databases">
        <authorList>
            <person name="Hodson N. C."/>
            <person name="Mongue J. A."/>
            <person name="Jaron S. K."/>
        </authorList>
    </citation>
    <scope>NUCLEOTIDE SEQUENCE</scope>
</reference>
<dbReference type="Proteomes" id="UP000708208">
    <property type="component" value="Unassembled WGS sequence"/>
</dbReference>
<evidence type="ECO:0000313" key="7">
    <source>
        <dbReference type="Proteomes" id="UP000708208"/>
    </source>
</evidence>
<keyword evidence="3" id="KW-0964">Secreted</keyword>
<organism evidence="6 7">
    <name type="scientific">Allacma fusca</name>
    <dbReference type="NCBI Taxonomy" id="39272"/>
    <lineage>
        <taxon>Eukaryota</taxon>
        <taxon>Metazoa</taxon>
        <taxon>Ecdysozoa</taxon>
        <taxon>Arthropoda</taxon>
        <taxon>Hexapoda</taxon>
        <taxon>Collembola</taxon>
        <taxon>Symphypleona</taxon>
        <taxon>Sminthuridae</taxon>
        <taxon>Allacma</taxon>
    </lineage>
</organism>
<gene>
    <name evidence="6" type="ORF">AFUS01_LOCUS39136</name>
</gene>
<keyword evidence="5" id="KW-0325">Glycoprotein</keyword>
<dbReference type="OrthoDB" id="958254at2759"/>
<evidence type="ECO:0000313" key="6">
    <source>
        <dbReference type="EMBL" id="CAG7829263.1"/>
    </source>
</evidence>
<sequence length="111" mass="11746">MKVIVIGSGYKCETASTPTTLEVPSFGTRDNNGNYTFQCQHGPRECEGNKVHACALKYLPEESQAAFINCSMSSSTPPEAGPSCASQLGLNFTRVEQCINEDGPGLLAANG</sequence>
<keyword evidence="4" id="KW-0732">Signal</keyword>